<dbReference type="EMBL" id="PJQD01000019">
    <property type="protein sequence ID" value="POY75112.1"/>
    <property type="molecule type" value="Genomic_DNA"/>
</dbReference>
<evidence type="ECO:0000313" key="2">
    <source>
        <dbReference type="EMBL" id="POY75112.1"/>
    </source>
</evidence>
<sequence length="182" mass="19509">MATHDSSALLLVRSTATIGLGLATGLMASYPIVAWPTMYTAESLDIKDRLNLFWYFYEQGASTMKLLLPVSAALLGYASYASRAAADYMPATFVARNRKALLAAAAVLTISNIPWTIFAIMPLNLRLKKLKDSKLTGAGTTDNASDAEIDTMIRSKWAALHGGRILMTATAFLISVAELGSA</sequence>
<feature type="transmembrane region" description="Helical" evidence="1">
    <location>
        <begin position="62"/>
        <end position="80"/>
    </location>
</feature>
<keyword evidence="1" id="KW-1133">Transmembrane helix</keyword>
<keyword evidence="1" id="KW-0472">Membrane</keyword>
<keyword evidence="3" id="KW-1185">Reference proteome</keyword>
<feature type="transmembrane region" description="Helical" evidence="1">
    <location>
        <begin position="20"/>
        <end position="41"/>
    </location>
</feature>
<dbReference type="STRING" id="741276.A0A2S5BEA7"/>
<dbReference type="AlphaFoldDB" id="A0A2S5BEA7"/>
<name>A0A2S5BEA7_9BASI</name>
<dbReference type="Proteomes" id="UP000237144">
    <property type="component" value="Unassembled WGS sequence"/>
</dbReference>
<dbReference type="InterPro" id="IPR013901">
    <property type="entry name" value="Anthrone_oxy"/>
</dbReference>
<evidence type="ECO:0000313" key="3">
    <source>
        <dbReference type="Proteomes" id="UP000237144"/>
    </source>
</evidence>
<reference evidence="2 3" key="1">
    <citation type="journal article" date="2018" name="Front. Microbiol.">
        <title>Prospects for Fungal Bioremediation of Acidic Radioactive Waste Sites: Characterization and Genome Sequence of Rhodotorula taiwanensis MD1149.</title>
        <authorList>
            <person name="Tkavc R."/>
            <person name="Matrosova V.Y."/>
            <person name="Grichenko O.E."/>
            <person name="Gostincar C."/>
            <person name="Volpe R.P."/>
            <person name="Klimenkova P."/>
            <person name="Gaidamakova E.K."/>
            <person name="Zhou C.E."/>
            <person name="Stewart B.J."/>
            <person name="Lyman M.G."/>
            <person name="Malfatti S.A."/>
            <person name="Rubinfeld B."/>
            <person name="Courtot M."/>
            <person name="Singh J."/>
            <person name="Dalgard C.L."/>
            <person name="Hamilton T."/>
            <person name="Frey K.G."/>
            <person name="Gunde-Cimerman N."/>
            <person name="Dugan L."/>
            <person name="Daly M.J."/>
        </authorList>
    </citation>
    <scope>NUCLEOTIDE SEQUENCE [LARGE SCALE GENOMIC DNA]</scope>
    <source>
        <strain evidence="2 3">MD1149</strain>
    </source>
</reference>
<comment type="caution">
    <text evidence="2">The sequence shown here is derived from an EMBL/GenBank/DDBJ whole genome shotgun (WGS) entry which is preliminary data.</text>
</comment>
<organism evidence="2 3">
    <name type="scientific">Rhodotorula taiwanensis</name>
    <dbReference type="NCBI Taxonomy" id="741276"/>
    <lineage>
        <taxon>Eukaryota</taxon>
        <taxon>Fungi</taxon>
        <taxon>Dikarya</taxon>
        <taxon>Basidiomycota</taxon>
        <taxon>Pucciniomycotina</taxon>
        <taxon>Microbotryomycetes</taxon>
        <taxon>Sporidiobolales</taxon>
        <taxon>Sporidiobolaceae</taxon>
        <taxon>Rhodotorula</taxon>
    </lineage>
</organism>
<proteinExistence type="predicted"/>
<dbReference type="Pfam" id="PF08592">
    <property type="entry name" value="Anthrone_oxy"/>
    <property type="match status" value="1"/>
</dbReference>
<dbReference type="OrthoDB" id="10533538at2759"/>
<keyword evidence="1" id="KW-0812">Transmembrane</keyword>
<accession>A0A2S5BEA7</accession>
<feature type="transmembrane region" description="Helical" evidence="1">
    <location>
        <begin position="100"/>
        <end position="125"/>
    </location>
</feature>
<evidence type="ECO:0008006" key="4">
    <source>
        <dbReference type="Google" id="ProtNLM"/>
    </source>
</evidence>
<gene>
    <name evidence="2" type="ORF">BMF94_1742</name>
</gene>
<evidence type="ECO:0000256" key="1">
    <source>
        <dbReference type="SAM" id="Phobius"/>
    </source>
</evidence>
<protein>
    <recommendedName>
        <fullName evidence="4">DUF1772-domain-containing protein</fullName>
    </recommendedName>
</protein>